<dbReference type="AlphaFoldDB" id="A0A8K0XPI6"/>
<feature type="region of interest" description="Disordered" evidence="2">
    <location>
        <begin position="377"/>
        <end position="433"/>
    </location>
</feature>
<evidence type="ECO:0000313" key="4">
    <source>
        <dbReference type="Proteomes" id="UP000813824"/>
    </source>
</evidence>
<dbReference type="Proteomes" id="UP000813824">
    <property type="component" value="Unassembled WGS sequence"/>
</dbReference>
<feature type="compositionally biased region" description="Polar residues" evidence="2">
    <location>
        <begin position="69"/>
        <end position="86"/>
    </location>
</feature>
<keyword evidence="1" id="KW-0175">Coiled coil</keyword>
<dbReference type="EMBL" id="JAEVFJ010000017">
    <property type="protein sequence ID" value="KAH8099971.1"/>
    <property type="molecule type" value="Genomic_DNA"/>
</dbReference>
<feature type="region of interest" description="Disordered" evidence="2">
    <location>
        <begin position="536"/>
        <end position="563"/>
    </location>
</feature>
<feature type="region of interest" description="Disordered" evidence="2">
    <location>
        <begin position="451"/>
        <end position="475"/>
    </location>
</feature>
<feature type="region of interest" description="Disordered" evidence="2">
    <location>
        <begin position="725"/>
        <end position="808"/>
    </location>
</feature>
<keyword evidence="4" id="KW-1185">Reference proteome</keyword>
<accession>A0A8K0XPI6</accession>
<feature type="region of interest" description="Disordered" evidence="2">
    <location>
        <begin position="1"/>
        <end position="162"/>
    </location>
</feature>
<comment type="caution">
    <text evidence="3">The sequence shown here is derived from an EMBL/GenBank/DDBJ whole genome shotgun (WGS) entry which is preliminary data.</text>
</comment>
<feature type="compositionally biased region" description="Polar residues" evidence="2">
    <location>
        <begin position="95"/>
        <end position="113"/>
    </location>
</feature>
<feature type="compositionally biased region" description="Pro residues" evidence="2">
    <location>
        <begin position="142"/>
        <end position="159"/>
    </location>
</feature>
<feature type="compositionally biased region" description="Low complexity" evidence="2">
    <location>
        <begin position="405"/>
        <end position="427"/>
    </location>
</feature>
<feature type="compositionally biased region" description="Basic residues" evidence="2">
    <location>
        <begin position="119"/>
        <end position="129"/>
    </location>
</feature>
<feature type="compositionally biased region" description="Polar residues" evidence="2">
    <location>
        <begin position="452"/>
        <end position="461"/>
    </location>
</feature>
<protein>
    <submittedName>
        <fullName evidence="3">Uncharacterized protein</fullName>
    </submittedName>
</protein>
<feature type="compositionally biased region" description="Polar residues" evidence="2">
    <location>
        <begin position="742"/>
        <end position="755"/>
    </location>
</feature>
<feature type="region of interest" description="Disordered" evidence="2">
    <location>
        <begin position="271"/>
        <end position="292"/>
    </location>
</feature>
<organism evidence="3 4">
    <name type="scientific">Cristinia sonorae</name>
    <dbReference type="NCBI Taxonomy" id="1940300"/>
    <lineage>
        <taxon>Eukaryota</taxon>
        <taxon>Fungi</taxon>
        <taxon>Dikarya</taxon>
        <taxon>Basidiomycota</taxon>
        <taxon>Agaricomycotina</taxon>
        <taxon>Agaricomycetes</taxon>
        <taxon>Agaricomycetidae</taxon>
        <taxon>Agaricales</taxon>
        <taxon>Pleurotineae</taxon>
        <taxon>Stephanosporaceae</taxon>
        <taxon>Cristinia</taxon>
    </lineage>
</organism>
<dbReference type="OrthoDB" id="3264780at2759"/>
<feature type="coiled-coil region" evidence="1">
    <location>
        <begin position="842"/>
        <end position="869"/>
    </location>
</feature>
<gene>
    <name evidence="3" type="ORF">BXZ70DRAFT_196999</name>
</gene>
<reference evidence="3" key="1">
    <citation type="journal article" date="2021" name="New Phytol.">
        <title>Evolutionary innovations through gain and loss of genes in the ectomycorrhizal Boletales.</title>
        <authorList>
            <person name="Wu G."/>
            <person name="Miyauchi S."/>
            <person name="Morin E."/>
            <person name="Kuo A."/>
            <person name="Drula E."/>
            <person name="Varga T."/>
            <person name="Kohler A."/>
            <person name="Feng B."/>
            <person name="Cao Y."/>
            <person name="Lipzen A."/>
            <person name="Daum C."/>
            <person name="Hundley H."/>
            <person name="Pangilinan J."/>
            <person name="Johnson J."/>
            <person name="Barry K."/>
            <person name="LaButti K."/>
            <person name="Ng V."/>
            <person name="Ahrendt S."/>
            <person name="Min B."/>
            <person name="Choi I.G."/>
            <person name="Park H."/>
            <person name="Plett J.M."/>
            <person name="Magnuson J."/>
            <person name="Spatafora J.W."/>
            <person name="Nagy L.G."/>
            <person name="Henrissat B."/>
            <person name="Grigoriev I.V."/>
            <person name="Yang Z.L."/>
            <person name="Xu J."/>
            <person name="Martin F.M."/>
        </authorList>
    </citation>
    <scope>NUCLEOTIDE SEQUENCE</scope>
    <source>
        <strain evidence="3">KKN 215</strain>
    </source>
</reference>
<evidence type="ECO:0000256" key="1">
    <source>
        <dbReference type="SAM" id="Coils"/>
    </source>
</evidence>
<feature type="compositionally biased region" description="Low complexity" evidence="2">
    <location>
        <begin position="130"/>
        <end position="141"/>
    </location>
</feature>
<evidence type="ECO:0000256" key="2">
    <source>
        <dbReference type="SAM" id="MobiDB-lite"/>
    </source>
</evidence>
<name>A0A8K0XPI6_9AGAR</name>
<feature type="compositionally biased region" description="Polar residues" evidence="2">
    <location>
        <begin position="780"/>
        <end position="806"/>
    </location>
</feature>
<feature type="compositionally biased region" description="Low complexity" evidence="2">
    <location>
        <begin position="31"/>
        <end position="43"/>
    </location>
</feature>
<evidence type="ECO:0000313" key="3">
    <source>
        <dbReference type="EMBL" id="KAH8099971.1"/>
    </source>
</evidence>
<sequence>MPAGAAGSQHDAGDDDSLFGSPPPSPNRHTGLSPLALPSGSSSEQNVGTLALPGSHMFNELPSAPWPVTNGSSAIASVQQLGQPQVSPNPPQVASEGSPSVVQPGRSRSSTPVTVRPTRAQKKTGKKSSNRSMTASSTSTPRPTPPPIPLPDSSEPPPSNFLRNQQALLGLAGLVGGINPAKIALPRGSSANNPILVDDEDDTPTIGIHPPYYPMAPAPAAYPAPSSDDIIQTLIKQKNIFPVVGALLSLVSRTSEGQSIWSQYNSQPSGFHRPYVNGSTQNNPPSKRRKVNDVPAGAVDWDVPYPFPTGEGPANYRSNWERQRSKQLIEDLIGLVKSAARKAAAKTYYKMHHQQPLPAVMETEPGKVFRHYRPETLRYGLPPGQTPAYPALSPSAAPPPPPCIRPTASDSPSPATAPPTSTVPTGSKDALAASSTPSIDDLLAVMMAGPETHNQTSSTESQHVHGFPAFSSSSSSSSTAFSTQQLASSSSSFASSSTSQASFNEIAPELQTNINDFLAMIESLPQNELSGLFASSEDPLSMSASPQEHEPAGDSVVSKPQLSSYTDPPPIDFSDPFLASIDPALLGLSTAPDPVNATTNVSMGHRNSISTGTPSTPTMVASPLSLDHDEHGPPTPTWDCAFPEPDVVGGGMEGDVSGTLATVTGGEVEHRGAGIRPDEVGLPEEDGVFRIDKGKGKQRGSGGLELPTVIEASIHHDVVMHDAVSVSSGGQSSGGADPPPISSSFASQPQQTTQGYGAVHQPFQTSSTPAPGGSQPAVPTLTQYPSLPVASTSTPRSHLPSPFQTQSSAPSLPFPLSLAIPILQATQAVASTSSAPLQSQSKKSKQETLMKARAMREQLVAEIKRAKVELWETAMEGGCLVVLGKEVAKGKEAG</sequence>
<proteinExistence type="predicted"/>